<proteinExistence type="predicted"/>
<dbReference type="InterPro" id="IPR001633">
    <property type="entry name" value="EAL_dom"/>
</dbReference>
<dbReference type="AlphaFoldDB" id="A0A974GV11"/>
<dbReference type="PROSITE" id="PS50887">
    <property type="entry name" value="GGDEF"/>
    <property type="match status" value="1"/>
</dbReference>
<protein>
    <submittedName>
        <fullName evidence="4">Bifunctional diguanylate cyclase/phosphodiesterase</fullName>
    </submittedName>
</protein>
<dbReference type="RefSeq" id="WP_179236563.1">
    <property type="nucleotide sequence ID" value="NZ_JACBNQ010000001.1"/>
</dbReference>
<dbReference type="Pfam" id="PF00563">
    <property type="entry name" value="EAL"/>
    <property type="match status" value="1"/>
</dbReference>
<feature type="domain" description="GGDEF" evidence="3">
    <location>
        <begin position="138"/>
        <end position="271"/>
    </location>
</feature>
<feature type="domain" description="EAL" evidence="2">
    <location>
        <begin position="280"/>
        <end position="534"/>
    </location>
</feature>
<feature type="transmembrane region" description="Helical" evidence="1">
    <location>
        <begin position="28"/>
        <end position="50"/>
    </location>
</feature>
<dbReference type="GO" id="GO:0071111">
    <property type="term" value="F:cyclic-guanylate-specific phosphodiesterase activity"/>
    <property type="evidence" value="ECO:0007669"/>
    <property type="project" value="InterPro"/>
</dbReference>
<evidence type="ECO:0000259" key="2">
    <source>
        <dbReference type="PROSITE" id="PS50883"/>
    </source>
</evidence>
<reference evidence="4" key="1">
    <citation type="submission" date="2020-07" db="EMBL/GenBank/DDBJ databases">
        <title>Genomic analysis of a strain of Sedimentibacter Hydroxybenzoicus DSM7310.</title>
        <authorList>
            <person name="Ma S."/>
        </authorList>
    </citation>
    <scope>NUCLEOTIDE SEQUENCE</scope>
    <source>
        <strain evidence="4">DSM 7310</strain>
    </source>
</reference>
<feature type="transmembrane region" description="Helical" evidence="1">
    <location>
        <begin position="62"/>
        <end position="79"/>
    </location>
</feature>
<evidence type="ECO:0000313" key="5">
    <source>
        <dbReference type="Proteomes" id="UP000611629"/>
    </source>
</evidence>
<organism evidence="4 5">
    <name type="scientific">Sedimentibacter hydroxybenzoicus DSM 7310</name>
    <dbReference type="NCBI Taxonomy" id="1123245"/>
    <lineage>
        <taxon>Bacteria</taxon>
        <taxon>Bacillati</taxon>
        <taxon>Bacillota</taxon>
        <taxon>Tissierellia</taxon>
        <taxon>Sedimentibacter</taxon>
    </lineage>
</organism>
<keyword evidence="1" id="KW-1133">Transmembrane helix</keyword>
<keyword evidence="1" id="KW-0812">Transmembrane</keyword>
<dbReference type="InterPro" id="IPR050706">
    <property type="entry name" value="Cyclic-di-GMP_PDE-like"/>
</dbReference>
<dbReference type="Gene3D" id="3.30.70.270">
    <property type="match status" value="1"/>
</dbReference>
<evidence type="ECO:0000313" key="4">
    <source>
        <dbReference type="EMBL" id="NYB72893.1"/>
    </source>
</evidence>
<dbReference type="SUPFAM" id="SSF55073">
    <property type="entry name" value="Nucleotide cyclase"/>
    <property type="match status" value="1"/>
</dbReference>
<dbReference type="PANTHER" id="PTHR33121:SF70">
    <property type="entry name" value="SIGNALING PROTEIN YKOW"/>
    <property type="match status" value="1"/>
</dbReference>
<dbReference type="InterPro" id="IPR035919">
    <property type="entry name" value="EAL_sf"/>
</dbReference>
<gene>
    <name evidence="4" type="ORF">HZF24_01920</name>
</gene>
<dbReference type="EMBL" id="JACBNQ010000001">
    <property type="protein sequence ID" value="NYB72893.1"/>
    <property type="molecule type" value="Genomic_DNA"/>
</dbReference>
<dbReference type="SMART" id="SM00267">
    <property type="entry name" value="GGDEF"/>
    <property type="match status" value="1"/>
</dbReference>
<dbReference type="Gene3D" id="3.20.20.450">
    <property type="entry name" value="EAL domain"/>
    <property type="match status" value="1"/>
</dbReference>
<dbReference type="NCBIfam" id="TIGR00254">
    <property type="entry name" value="GGDEF"/>
    <property type="match status" value="1"/>
</dbReference>
<dbReference type="InterPro" id="IPR000160">
    <property type="entry name" value="GGDEF_dom"/>
</dbReference>
<accession>A0A974GV11</accession>
<evidence type="ECO:0000259" key="3">
    <source>
        <dbReference type="PROSITE" id="PS50887"/>
    </source>
</evidence>
<dbReference type="CDD" id="cd01948">
    <property type="entry name" value="EAL"/>
    <property type="match status" value="1"/>
</dbReference>
<keyword evidence="5" id="KW-1185">Reference proteome</keyword>
<evidence type="ECO:0000256" key="1">
    <source>
        <dbReference type="SAM" id="Phobius"/>
    </source>
</evidence>
<dbReference type="Pfam" id="PF00990">
    <property type="entry name" value="GGDEF"/>
    <property type="match status" value="1"/>
</dbReference>
<dbReference type="PANTHER" id="PTHR33121">
    <property type="entry name" value="CYCLIC DI-GMP PHOSPHODIESTERASE PDEF"/>
    <property type="match status" value="1"/>
</dbReference>
<comment type="caution">
    <text evidence="4">The sequence shown here is derived from an EMBL/GenBank/DDBJ whole genome shotgun (WGS) entry which is preliminary data.</text>
</comment>
<dbReference type="SMART" id="SM00052">
    <property type="entry name" value="EAL"/>
    <property type="match status" value="1"/>
</dbReference>
<dbReference type="InterPro" id="IPR029787">
    <property type="entry name" value="Nucleotide_cyclase"/>
</dbReference>
<dbReference type="Proteomes" id="UP000611629">
    <property type="component" value="Unassembled WGS sequence"/>
</dbReference>
<keyword evidence="1" id="KW-0472">Membrane</keyword>
<name>A0A974GV11_SEDHY</name>
<dbReference type="PROSITE" id="PS50883">
    <property type="entry name" value="EAL"/>
    <property type="match status" value="1"/>
</dbReference>
<dbReference type="CDD" id="cd01949">
    <property type="entry name" value="GGDEF"/>
    <property type="match status" value="1"/>
</dbReference>
<dbReference type="InterPro" id="IPR043128">
    <property type="entry name" value="Rev_trsase/Diguanyl_cyclase"/>
</dbReference>
<sequence length="537" mass="61680">MKNNGNEDLGLFNELNNFIKSNGALTIVLKYGVFGVLWIILSDSFLYVLAGDSEQYRNIQTFKGWIYVALTMIIIYILINNREKRIKYAITECNKAINECNFATKELEHIAYYDKLTGLPNRTMFYKTVTNMANDPETEFAVVFIDIDNFKFINDTLGHYVGDEFLKYMGDKISEELVHPDMVARVGGDEFALLVINYESKEKLLKKLDNLIRILGETWNYEGRDFFVSVSMGVAFYPEDGQNFDTLLKHSDVAMYNAKTEGKNKISFYEKNIHEKSNNFILMSNKIQKGLTNKEFILFYQPQIELRTGKITGMEALVRWNHLGEGFVPPNEFIRVAEATGQIYELENRIIRNVLAQKKEWEERGFSDLELSFNLSSKSLIRDSKFEQIEELLSEYDLDYTNIVIEITETAVISNIDLAVERLNILREKGFKIALDDFGTGFSSLTYLMMLPIDIIKLDKSYVCMKNMEDKDIHIIKFVVSLAHEFGFKVVAEGIETKEQLENLISIGCEYGQGFFLGIPMDIDSINALLQVTAANL</sequence>
<dbReference type="SUPFAM" id="SSF141868">
    <property type="entry name" value="EAL domain-like"/>
    <property type="match status" value="1"/>
</dbReference>